<dbReference type="Proteomes" id="UP000287872">
    <property type="component" value="Unassembled WGS sequence"/>
</dbReference>
<evidence type="ECO:0000256" key="3">
    <source>
        <dbReference type="ARBA" id="ARBA00022475"/>
    </source>
</evidence>
<organism evidence="9 10">
    <name type="scientific">Clostridium tagluense</name>
    <dbReference type="NCBI Taxonomy" id="360422"/>
    <lineage>
        <taxon>Bacteria</taxon>
        <taxon>Bacillati</taxon>
        <taxon>Bacillota</taxon>
        <taxon>Clostridia</taxon>
        <taxon>Eubacteriales</taxon>
        <taxon>Clostridiaceae</taxon>
        <taxon>Clostridium</taxon>
    </lineage>
</organism>
<feature type="transmembrane region" description="Helical" evidence="7">
    <location>
        <begin position="134"/>
        <end position="162"/>
    </location>
</feature>
<evidence type="ECO:0000256" key="1">
    <source>
        <dbReference type="ARBA" id="ARBA00004651"/>
    </source>
</evidence>
<name>A0A401URL5_9CLOT</name>
<feature type="transmembrane region" description="Helical" evidence="7">
    <location>
        <begin position="99"/>
        <end position="122"/>
    </location>
</feature>
<dbReference type="InterPro" id="IPR035906">
    <property type="entry name" value="MetI-like_sf"/>
</dbReference>
<protein>
    <submittedName>
        <fullName evidence="9">Peptide ABC transporter permease</fullName>
    </submittedName>
</protein>
<dbReference type="CDD" id="cd06261">
    <property type="entry name" value="TM_PBP2"/>
    <property type="match status" value="1"/>
</dbReference>
<dbReference type="InterPro" id="IPR000515">
    <property type="entry name" value="MetI-like"/>
</dbReference>
<keyword evidence="2 7" id="KW-0813">Transport</keyword>
<gene>
    <name evidence="9" type="primary">appB</name>
    <name evidence="9" type="ORF">Ctaglu_38080</name>
</gene>
<dbReference type="EMBL" id="BHYK01000028">
    <property type="protein sequence ID" value="GCD12185.1"/>
    <property type="molecule type" value="Genomic_DNA"/>
</dbReference>
<evidence type="ECO:0000313" key="9">
    <source>
        <dbReference type="EMBL" id="GCD12185.1"/>
    </source>
</evidence>
<dbReference type="Pfam" id="PF19300">
    <property type="entry name" value="BPD_transp_1_N"/>
    <property type="match status" value="1"/>
</dbReference>
<comment type="subcellular location">
    <subcellularLocation>
        <location evidence="1 7">Cell membrane</location>
        <topology evidence="1 7">Multi-pass membrane protein</topology>
    </subcellularLocation>
</comment>
<evidence type="ECO:0000256" key="7">
    <source>
        <dbReference type="RuleBase" id="RU363032"/>
    </source>
</evidence>
<evidence type="ECO:0000313" key="10">
    <source>
        <dbReference type="Proteomes" id="UP000287872"/>
    </source>
</evidence>
<dbReference type="RefSeq" id="WP_125004672.1">
    <property type="nucleotide sequence ID" value="NZ_BHYK01000028.1"/>
</dbReference>
<dbReference type="AlphaFoldDB" id="A0A401URL5"/>
<comment type="similarity">
    <text evidence="7">Belongs to the binding-protein-dependent transport system permease family.</text>
</comment>
<sequence length="319" mass="35390">MKRYVFKRVLQAIPMLLAISIVSFLIMNLAPGDPSNAFVTPRMNKIQVAETRERLGFNKPITVRYGKWIKTVIKGDFGYSFISHQPVSEEIGARVPVTLGLMGITMLISIIISIPLGMICAFKRNKSFDNVVTAVCYVGISIPGFWFAMMLIVLFSVKLSILPSIGMRAIGIETNIDLIKHSIMPCMVLSFSNIAVLTRYVRSSAISQLKEDYVITAISKGASRNRILFSHVLKNSMIPFVTILGMSLPELISGSFITESIFGWPGMGRFGVTSVFNRDYPAIMAITMITSILLILGNLISDILYATLDPRIKVVDKHE</sequence>
<keyword evidence="5 7" id="KW-1133">Transmembrane helix</keyword>
<dbReference type="InterPro" id="IPR045621">
    <property type="entry name" value="BPD_transp_1_N"/>
</dbReference>
<dbReference type="Pfam" id="PF00528">
    <property type="entry name" value="BPD_transp_1"/>
    <property type="match status" value="1"/>
</dbReference>
<evidence type="ECO:0000256" key="4">
    <source>
        <dbReference type="ARBA" id="ARBA00022692"/>
    </source>
</evidence>
<evidence type="ECO:0000256" key="5">
    <source>
        <dbReference type="ARBA" id="ARBA00022989"/>
    </source>
</evidence>
<dbReference type="PANTHER" id="PTHR43163">
    <property type="entry name" value="DIPEPTIDE TRANSPORT SYSTEM PERMEASE PROTEIN DPPB-RELATED"/>
    <property type="match status" value="1"/>
</dbReference>
<comment type="caution">
    <text evidence="9">The sequence shown here is derived from an EMBL/GenBank/DDBJ whole genome shotgun (WGS) entry which is preliminary data.</text>
</comment>
<proteinExistence type="inferred from homology"/>
<feature type="domain" description="ABC transmembrane type-1" evidence="8">
    <location>
        <begin position="95"/>
        <end position="301"/>
    </location>
</feature>
<keyword evidence="6 7" id="KW-0472">Membrane</keyword>
<dbReference type="OrthoDB" id="9773221at2"/>
<evidence type="ECO:0000256" key="6">
    <source>
        <dbReference type="ARBA" id="ARBA00023136"/>
    </source>
</evidence>
<reference evidence="9 10" key="1">
    <citation type="submission" date="2018-11" db="EMBL/GenBank/DDBJ databases">
        <title>Genome sequencing and assembly of Clostridium tagluense strain A121.</title>
        <authorList>
            <person name="Murakami T."/>
            <person name="Segawa T."/>
            <person name="Shcherbakova V.A."/>
            <person name="Mori H."/>
            <person name="Yoshimura Y."/>
        </authorList>
    </citation>
    <scope>NUCLEOTIDE SEQUENCE [LARGE SCALE GENOMIC DNA]</scope>
    <source>
        <strain evidence="9 10">A121</strain>
    </source>
</reference>
<keyword evidence="3" id="KW-1003">Cell membrane</keyword>
<feature type="transmembrane region" description="Helical" evidence="7">
    <location>
        <begin position="12"/>
        <end position="30"/>
    </location>
</feature>
<keyword evidence="4 7" id="KW-0812">Transmembrane</keyword>
<dbReference type="Gene3D" id="1.10.3720.10">
    <property type="entry name" value="MetI-like"/>
    <property type="match status" value="1"/>
</dbReference>
<accession>A0A401URL5</accession>
<dbReference type="SUPFAM" id="SSF161098">
    <property type="entry name" value="MetI-like"/>
    <property type="match status" value="1"/>
</dbReference>
<evidence type="ECO:0000256" key="2">
    <source>
        <dbReference type="ARBA" id="ARBA00022448"/>
    </source>
</evidence>
<dbReference type="GO" id="GO:0005886">
    <property type="term" value="C:plasma membrane"/>
    <property type="evidence" value="ECO:0007669"/>
    <property type="project" value="UniProtKB-SubCell"/>
</dbReference>
<evidence type="ECO:0000259" key="8">
    <source>
        <dbReference type="PROSITE" id="PS50928"/>
    </source>
</evidence>
<keyword evidence="10" id="KW-1185">Reference proteome</keyword>
<dbReference type="PANTHER" id="PTHR43163:SF6">
    <property type="entry name" value="DIPEPTIDE TRANSPORT SYSTEM PERMEASE PROTEIN DPPB-RELATED"/>
    <property type="match status" value="1"/>
</dbReference>
<feature type="transmembrane region" description="Helical" evidence="7">
    <location>
        <begin position="282"/>
        <end position="308"/>
    </location>
</feature>
<dbReference type="PROSITE" id="PS50928">
    <property type="entry name" value="ABC_TM1"/>
    <property type="match status" value="1"/>
</dbReference>
<dbReference type="GO" id="GO:0055085">
    <property type="term" value="P:transmembrane transport"/>
    <property type="evidence" value="ECO:0007669"/>
    <property type="project" value="InterPro"/>
</dbReference>